<evidence type="ECO:0000256" key="2">
    <source>
        <dbReference type="ARBA" id="ARBA00022723"/>
    </source>
</evidence>
<proteinExistence type="inferred from homology"/>
<dbReference type="InterPro" id="IPR034660">
    <property type="entry name" value="DinB/YfiT-like"/>
</dbReference>
<comment type="similarity">
    <text evidence="1">Belongs to the DinB family.</text>
</comment>
<dbReference type="AlphaFoldDB" id="A0A0Q3WU98"/>
<dbReference type="STRING" id="157838.AN964_01055"/>
<organism evidence="4 5">
    <name type="scientific">Heyndrickxia shackletonii</name>
    <dbReference type="NCBI Taxonomy" id="157838"/>
    <lineage>
        <taxon>Bacteria</taxon>
        <taxon>Bacillati</taxon>
        <taxon>Bacillota</taxon>
        <taxon>Bacilli</taxon>
        <taxon>Bacillales</taxon>
        <taxon>Bacillaceae</taxon>
        <taxon>Heyndrickxia</taxon>
    </lineage>
</organism>
<evidence type="ECO:0000313" key="5">
    <source>
        <dbReference type="Proteomes" id="UP000051888"/>
    </source>
</evidence>
<dbReference type="SUPFAM" id="SSF109854">
    <property type="entry name" value="DinB/YfiT-like putative metalloenzymes"/>
    <property type="match status" value="1"/>
</dbReference>
<dbReference type="Proteomes" id="UP000051888">
    <property type="component" value="Unassembled WGS sequence"/>
</dbReference>
<dbReference type="Gene3D" id="1.20.120.450">
    <property type="entry name" value="dinb family like domain"/>
    <property type="match status" value="1"/>
</dbReference>
<dbReference type="Pfam" id="PF05163">
    <property type="entry name" value="DinB"/>
    <property type="match status" value="1"/>
</dbReference>
<sequence length="167" mass="18841">MFQSIEEFLNLWEHESNSTQKVLEALTDASLKQEVSPEGRNLGRIAWHLVTSLEEFVSQTGLQFEGAKSDQDVPTSATEIANHYRKSNEAMVAAIKEQWTDASLKEVHNMFGQQWPNGFTLLNLILHQTHHRGQMTVLMRQAGLKVPGVYGPAREEWSAVGMEPPKL</sequence>
<dbReference type="OrthoDB" id="119432at2"/>
<evidence type="ECO:0000256" key="1">
    <source>
        <dbReference type="ARBA" id="ARBA00008635"/>
    </source>
</evidence>
<protein>
    <recommendedName>
        <fullName evidence="6">Damage-inducible protein DinB</fullName>
    </recommendedName>
</protein>
<reference evidence="4 5" key="1">
    <citation type="submission" date="2015-09" db="EMBL/GenBank/DDBJ databases">
        <title>Genome sequencing project for genomic taxonomy and phylogenomics of Bacillus-like bacteria.</title>
        <authorList>
            <person name="Liu B."/>
            <person name="Wang J."/>
            <person name="Zhu Y."/>
            <person name="Liu G."/>
            <person name="Chen Q."/>
            <person name="Chen Z."/>
            <person name="Lan J."/>
            <person name="Che J."/>
            <person name="Ge C."/>
            <person name="Shi H."/>
            <person name="Pan Z."/>
            <person name="Liu X."/>
        </authorList>
    </citation>
    <scope>NUCLEOTIDE SEQUENCE [LARGE SCALE GENOMIC DNA]</scope>
    <source>
        <strain evidence="4 5">LMG 18435</strain>
    </source>
</reference>
<dbReference type="EMBL" id="LJJC01000004">
    <property type="protein sequence ID" value="KQL52266.1"/>
    <property type="molecule type" value="Genomic_DNA"/>
</dbReference>
<gene>
    <name evidence="4" type="ORF">AN964_01055</name>
</gene>
<feature type="binding site" evidence="3">
    <location>
        <position position="131"/>
    </location>
    <ligand>
        <name>a divalent metal cation</name>
        <dbReference type="ChEBI" id="CHEBI:60240"/>
    </ligand>
</feature>
<dbReference type="PATRIC" id="fig|157838.3.peg.228"/>
<evidence type="ECO:0008006" key="6">
    <source>
        <dbReference type="Google" id="ProtNLM"/>
    </source>
</evidence>
<comment type="caution">
    <text evidence="4">The sequence shown here is derived from an EMBL/GenBank/DDBJ whole genome shotgun (WGS) entry which is preliminary data.</text>
</comment>
<dbReference type="RefSeq" id="WP_055737947.1">
    <property type="nucleotide sequence ID" value="NZ_JAAIWL010000017.1"/>
</dbReference>
<feature type="binding site" evidence="3">
    <location>
        <position position="127"/>
    </location>
    <ligand>
        <name>a divalent metal cation</name>
        <dbReference type="ChEBI" id="CHEBI:60240"/>
    </ligand>
</feature>
<evidence type="ECO:0000313" key="4">
    <source>
        <dbReference type="EMBL" id="KQL52266.1"/>
    </source>
</evidence>
<dbReference type="InterPro" id="IPR007837">
    <property type="entry name" value="DinB"/>
</dbReference>
<evidence type="ECO:0000256" key="3">
    <source>
        <dbReference type="PIRSR" id="PIRSR607837-1"/>
    </source>
</evidence>
<keyword evidence="2 3" id="KW-0479">Metal-binding</keyword>
<name>A0A0Q3WU98_9BACI</name>
<accession>A0A0Q3WU98</accession>
<feature type="binding site" evidence="3">
    <location>
        <position position="48"/>
    </location>
    <ligand>
        <name>a divalent metal cation</name>
        <dbReference type="ChEBI" id="CHEBI:60240"/>
    </ligand>
</feature>
<dbReference type="GO" id="GO:0046872">
    <property type="term" value="F:metal ion binding"/>
    <property type="evidence" value="ECO:0007669"/>
    <property type="project" value="UniProtKB-KW"/>
</dbReference>
<keyword evidence="5" id="KW-1185">Reference proteome</keyword>